<reference evidence="2" key="2">
    <citation type="submission" date="2022-01" db="EMBL/GenBank/DDBJ databases">
        <authorList>
            <person name="Yamashiro T."/>
            <person name="Shiraishi A."/>
            <person name="Satake H."/>
            <person name="Nakayama K."/>
        </authorList>
    </citation>
    <scope>NUCLEOTIDE SEQUENCE</scope>
</reference>
<keyword evidence="3" id="KW-1185">Reference proteome</keyword>
<evidence type="ECO:0000313" key="2">
    <source>
        <dbReference type="EMBL" id="GJT57237.1"/>
    </source>
</evidence>
<proteinExistence type="predicted"/>
<name>A0ABQ5F3C4_9ASTR</name>
<comment type="caution">
    <text evidence="2">The sequence shown here is derived from an EMBL/GenBank/DDBJ whole genome shotgun (WGS) entry which is preliminary data.</text>
</comment>
<evidence type="ECO:0000313" key="3">
    <source>
        <dbReference type="Proteomes" id="UP001151760"/>
    </source>
</evidence>
<reference evidence="2" key="1">
    <citation type="journal article" date="2022" name="Int. J. Mol. Sci.">
        <title>Draft Genome of Tanacetum Coccineum: Genomic Comparison of Closely Related Tanacetum-Family Plants.</title>
        <authorList>
            <person name="Yamashiro T."/>
            <person name="Shiraishi A."/>
            <person name="Nakayama K."/>
            <person name="Satake H."/>
        </authorList>
    </citation>
    <scope>NUCLEOTIDE SEQUENCE</scope>
</reference>
<protein>
    <submittedName>
        <fullName evidence="2">Uncharacterized protein</fullName>
    </submittedName>
</protein>
<evidence type="ECO:0000256" key="1">
    <source>
        <dbReference type="SAM" id="Coils"/>
    </source>
</evidence>
<dbReference type="EMBL" id="BQNB010016913">
    <property type="protein sequence ID" value="GJT57237.1"/>
    <property type="molecule type" value="Genomic_DNA"/>
</dbReference>
<dbReference type="Proteomes" id="UP001151760">
    <property type="component" value="Unassembled WGS sequence"/>
</dbReference>
<accession>A0ABQ5F3C4</accession>
<sequence>MYCVTLAGEGRGAVVVIESLLLSMRRAWARKRNRDFVLEMWGAGSLEDIRKKKEIEPDEEPPRGTLWLKGRVNKDEEYPDDEIRSVGDKLISKEKGGYARGVGSGVTYKRYFDLPRSKQSSDERILLLQSQLDNERRERQEKELLIQNLSNKMSQTEGMVSLVDINPINSSAYEEGRTTVVGCENDASIQKSNGLATLEKKMETRISIVYKTDGKQMLHNKELPKDCYKVSIDTSLVDAACIPDVGNNGFKTVKDAVVLYVVKMKQGYLSSEWRCVKQKKGTNTMGTGMNTDNNDDFVTDATSNEAGSPHVNFCSLETSKLTNDKAEVQIPFSLILEVHLRFGFNLCGYFVGKRVTFTVIENYVRNVWKKYGIHYVFTIMRSYDWELKKEMIIAIPNVEENEELDDPVNADSEMDEVYDETANFMAQTGSKTNNVANNSSGVGNKS</sequence>
<organism evidence="2 3">
    <name type="scientific">Tanacetum coccineum</name>
    <dbReference type="NCBI Taxonomy" id="301880"/>
    <lineage>
        <taxon>Eukaryota</taxon>
        <taxon>Viridiplantae</taxon>
        <taxon>Streptophyta</taxon>
        <taxon>Embryophyta</taxon>
        <taxon>Tracheophyta</taxon>
        <taxon>Spermatophyta</taxon>
        <taxon>Magnoliopsida</taxon>
        <taxon>eudicotyledons</taxon>
        <taxon>Gunneridae</taxon>
        <taxon>Pentapetalae</taxon>
        <taxon>asterids</taxon>
        <taxon>campanulids</taxon>
        <taxon>Asterales</taxon>
        <taxon>Asteraceae</taxon>
        <taxon>Asteroideae</taxon>
        <taxon>Anthemideae</taxon>
        <taxon>Anthemidinae</taxon>
        <taxon>Tanacetum</taxon>
    </lineage>
</organism>
<keyword evidence="1" id="KW-0175">Coiled coil</keyword>
<gene>
    <name evidence="2" type="ORF">Tco_0992291</name>
</gene>
<feature type="coiled-coil region" evidence="1">
    <location>
        <begin position="125"/>
        <end position="152"/>
    </location>
</feature>